<protein>
    <submittedName>
        <fullName evidence="2">Uncharacterized protein</fullName>
    </submittedName>
</protein>
<sequence length="80" mass="9053">MCQMAPPSAETAPSEYLDSHPNLRIIPNACSLPRPLARRSRCCYLHDAVAMLYNVSILVLVLCTRACLAYPLYIYTFPEY</sequence>
<accession>A0A4Q9MWN3</accession>
<proteinExistence type="predicted"/>
<reference evidence="2" key="1">
    <citation type="submission" date="2019-01" db="EMBL/GenBank/DDBJ databases">
        <title>Draft genome sequences of three monokaryotic isolates of the white-rot basidiomycete fungus Dichomitus squalens.</title>
        <authorList>
            <consortium name="DOE Joint Genome Institute"/>
            <person name="Lopez S.C."/>
            <person name="Andreopoulos B."/>
            <person name="Pangilinan J."/>
            <person name="Lipzen A."/>
            <person name="Riley R."/>
            <person name="Ahrendt S."/>
            <person name="Ng V."/>
            <person name="Barry K."/>
            <person name="Daum C."/>
            <person name="Grigoriev I.V."/>
            <person name="Hilden K.S."/>
            <person name="Makela M.R."/>
            <person name="de Vries R.P."/>
        </authorList>
    </citation>
    <scope>NUCLEOTIDE SEQUENCE [LARGE SCALE GENOMIC DNA]</scope>
    <source>
        <strain evidence="2">OM18370.1</strain>
    </source>
</reference>
<organism evidence="2">
    <name type="scientific">Dichomitus squalens</name>
    <dbReference type="NCBI Taxonomy" id="114155"/>
    <lineage>
        <taxon>Eukaryota</taxon>
        <taxon>Fungi</taxon>
        <taxon>Dikarya</taxon>
        <taxon>Basidiomycota</taxon>
        <taxon>Agaricomycotina</taxon>
        <taxon>Agaricomycetes</taxon>
        <taxon>Polyporales</taxon>
        <taxon>Polyporaceae</taxon>
        <taxon>Dichomitus</taxon>
    </lineage>
</organism>
<feature type="transmembrane region" description="Helical" evidence="1">
    <location>
        <begin position="48"/>
        <end position="73"/>
    </location>
</feature>
<dbReference type="EMBL" id="ML143398">
    <property type="protein sequence ID" value="TBU31728.1"/>
    <property type="molecule type" value="Genomic_DNA"/>
</dbReference>
<dbReference type="AlphaFoldDB" id="A0A4Q9MWN3"/>
<keyword evidence="1" id="KW-0812">Transmembrane</keyword>
<name>A0A4Q9MWN3_9APHY</name>
<keyword evidence="1" id="KW-1133">Transmembrane helix</keyword>
<dbReference type="Proteomes" id="UP000292957">
    <property type="component" value="Unassembled WGS sequence"/>
</dbReference>
<evidence type="ECO:0000256" key="1">
    <source>
        <dbReference type="SAM" id="Phobius"/>
    </source>
</evidence>
<keyword evidence="1" id="KW-0472">Membrane</keyword>
<evidence type="ECO:0000313" key="2">
    <source>
        <dbReference type="EMBL" id="TBU31728.1"/>
    </source>
</evidence>
<gene>
    <name evidence="2" type="ORF">BD311DRAFT_752352</name>
</gene>